<proteinExistence type="predicted"/>
<dbReference type="GO" id="GO:0016829">
    <property type="term" value="F:lyase activity"/>
    <property type="evidence" value="ECO:0007669"/>
    <property type="project" value="UniProtKB-KW"/>
</dbReference>
<dbReference type="EMBL" id="JASDAP010000004">
    <property type="protein sequence ID" value="KAK1903667.1"/>
    <property type="molecule type" value="Genomic_DNA"/>
</dbReference>
<dbReference type="Proteomes" id="UP001228049">
    <property type="component" value="Unassembled WGS sequence"/>
</dbReference>
<dbReference type="AlphaFoldDB" id="A0AAD9FI77"/>
<keyword evidence="1" id="KW-0456">Lyase</keyword>
<evidence type="ECO:0000313" key="1">
    <source>
        <dbReference type="EMBL" id="KAK1903667.1"/>
    </source>
</evidence>
<organism evidence="1 2">
    <name type="scientific">Dissostichus eleginoides</name>
    <name type="common">Patagonian toothfish</name>
    <name type="synonym">Dissostichus amissus</name>
    <dbReference type="NCBI Taxonomy" id="100907"/>
    <lineage>
        <taxon>Eukaryota</taxon>
        <taxon>Metazoa</taxon>
        <taxon>Chordata</taxon>
        <taxon>Craniata</taxon>
        <taxon>Vertebrata</taxon>
        <taxon>Euteleostomi</taxon>
        <taxon>Actinopterygii</taxon>
        <taxon>Neopterygii</taxon>
        <taxon>Teleostei</taxon>
        <taxon>Neoteleostei</taxon>
        <taxon>Acanthomorphata</taxon>
        <taxon>Eupercaria</taxon>
        <taxon>Perciformes</taxon>
        <taxon>Notothenioidei</taxon>
        <taxon>Nototheniidae</taxon>
        <taxon>Dissostichus</taxon>
    </lineage>
</organism>
<protein>
    <submittedName>
        <fullName evidence="1">Argininosuccinate lyase</fullName>
    </submittedName>
</protein>
<evidence type="ECO:0000313" key="2">
    <source>
        <dbReference type="Proteomes" id="UP001228049"/>
    </source>
</evidence>
<name>A0AAD9FI77_DISEL</name>
<gene>
    <name evidence="1" type="ORF">KUDE01_010855</name>
</gene>
<keyword evidence="2" id="KW-1185">Reference proteome</keyword>
<accession>A0AAD9FI77</accession>
<sequence length="109" mass="12148">MSGESQGREASCQAEESISWKQCIICQSDDDKKGVLVQHPKLESYGLVLQAVQERASLNDGVYIQVQRRLQNCTLETCAQSRQSGIAPVTQMQLTTTKYNVQETAMHTL</sequence>
<reference evidence="1" key="1">
    <citation type="submission" date="2023-04" db="EMBL/GenBank/DDBJ databases">
        <title>Chromosome-level genome of Chaenocephalus aceratus.</title>
        <authorList>
            <person name="Park H."/>
        </authorList>
    </citation>
    <scope>NUCLEOTIDE SEQUENCE</scope>
    <source>
        <strain evidence="1">DE</strain>
        <tissue evidence="1">Muscle</tissue>
    </source>
</reference>
<comment type="caution">
    <text evidence="1">The sequence shown here is derived from an EMBL/GenBank/DDBJ whole genome shotgun (WGS) entry which is preliminary data.</text>
</comment>